<dbReference type="InterPro" id="IPR036895">
    <property type="entry name" value="Uracil-DNA_glycosylase-like_sf"/>
</dbReference>
<evidence type="ECO:0000256" key="12">
    <source>
        <dbReference type="SAM" id="MobiDB-lite"/>
    </source>
</evidence>
<evidence type="ECO:0000256" key="7">
    <source>
        <dbReference type="ARBA" id="ARBA00022763"/>
    </source>
</evidence>
<organism evidence="14 15">
    <name type="scientific">Stieleria bergensis</name>
    <dbReference type="NCBI Taxonomy" id="2528025"/>
    <lineage>
        <taxon>Bacteria</taxon>
        <taxon>Pseudomonadati</taxon>
        <taxon>Planctomycetota</taxon>
        <taxon>Planctomycetia</taxon>
        <taxon>Pirellulales</taxon>
        <taxon>Pirellulaceae</taxon>
        <taxon>Stieleria</taxon>
    </lineage>
</organism>
<dbReference type="SMART" id="SM00986">
    <property type="entry name" value="UDG"/>
    <property type="match status" value="1"/>
</dbReference>
<dbReference type="SMART" id="SM00987">
    <property type="entry name" value="UreE_C"/>
    <property type="match status" value="1"/>
</dbReference>
<keyword evidence="15" id="KW-1185">Reference proteome</keyword>
<protein>
    <recommendedName>
        <fullName evidence="4">Type-4 uracil-DNA glycosylase</fullName>
        <ecNumber evidence="3">3.2.2.27</ecNumber>
    </recommendedName>
</protein>
<dbReference type="InterPro" id="IPR005122">
    <property type="entry name" value="Uracil-DNA_glycosylase-like"/>
</dbReference>
<accession>A0A517SW89</accession>
<gene>
    <name evidence="14" type="ORF">SV7mr_29210</name>
</gene>
<dbReference type="Gene3D" id="3.40.470.10">
    <property type="entry name" value="Uracil-DNA glycosylase-like domain"/>
    <property type="match status" value="1"/>
</dbReference>
<dbReference type="NCBIfam" id="TIGR00758">
    <property type="entry name" value="UDG_fam4"/>
    <property type="match status" value="1"/>
</dbReference>
<feature type="domain" description="Uracil-DNA glycosylase-like" evidence="13">
    <location>
        <begin position="202"/>
        <end position="348"/>
    </location>
</feature>
<feature type="compositionally biased region" description="Polar residues" evidence="12">
    <location>
        <begin position="1"/>
        <end position="28"/>
    </location>
</feature>
<dbReference type="InterPro" id="IPR005273">
    <property type="entry name" value="Ura-DNA_glyco_family4"/>
</dbReference>
<evidence type="ECO:0000256" key="6">
    <source>
        <dbReference type="ARBA" id="ARBA00022723"/>
    </source>
</evidence>
<keyword evidence="6" id="KW-0479">Metal-binding</keyword>
<evidence type="ECO:0000313" key="15">
    <source>
        <dbReference type="Proteomes" id="UP000315003"/>
    </source>
</evidence>
<keyword evidence="5" id="KW-0004">4Fe-4S</keyword>
<feature type="compositionally biased region" description="Low complexity" evidence="12">
    <location>
        <begin position="95"/>
        <end position="147"/>
    </location>
</feature>
<dbReference type="CDD" id="cd10030">
    <property type="entry name" value="UDG-F4_TTUDGA_SPO1dp_like"/>
    <property type="match status" value="1"/>
</dbReference>
<dbReference type="Pfam" id="PF03167">
    <property type="entry name" value="UDG"/>
    <property type="match status" value="1"/>
</dbReference>
<dbReference type="AlphaFoldDB" id="A0A517SW89"/>
<feature type="region of interest" description="Disordered" evidence="12">
    <location>
        <begin position="1"/>
        <end position="35"/>
    </location>
</feature>
<dbReference type="GO" id="GO:0046872">
    <property type="term" value="F:metal ion binding"/>
    <property type="evidence" value="ECO:0007669"/>
    <property type="project" value="UniProtKB-KW"/>
</dbReference>
<keyword evidence="8" id="KW-0378">Hydrolase</keyword>
<evidence type="ECO:0000256" key="10">
    <source>
        <dbReference type="ARBA" id="ARBA00023014"/>
    </source>
</evidence>
<dbReference type="PANTHER" id="PTHR33693">
    <property type="entry name" value="TYPE-5 URACIL-DNA GLYCOSYLASE"/>
    <property type="match status" value="1"/>
</dbReference>
<keyword evidence="10" id="KW-0411">Iron-sulfur</keyword>
<evidence type="ECO:0000259" key="13">
    <source>
        <dbReference type="SMART" id="SM00986"/>
    </source>
</evidence>
<dbReference type="EC" id="3.2.2.27" evidence="3"/>
<evidence type="ECO:0000256" key="5">
    <source>
        <dbReference type="ARBA" id="ARBA00022485"/>
    </source>
</evidence>
<sequence>MSAEIPTSQSEFPDSSTQASDPAQSVDGQSARVVQSGVAPEGRLVQFQLAAFADHLKRSGVRFLPAAGEPEVAVLADQFAKPTSPQAPSADPIEAATQASAATQAPNQPASTAPTTARPQQEAVQQETVQQETAQQETVQRKTLPALPAAGSALPEIGIAGSYTEPSMAAENRIEILHQLSGAVAACQRCSVLAKCRKHTVFGDGNPTPRFVFLGEAPGQDEDHAGLPFVGPAGQLLTKMIQACRLSREDVYLLNTIKCRPPQNRNPSATEIEQCSEYLQTQLNVLQPEYIVCLGLIAAQSLLNSELSVGKMRGRLHSYHSSKVLVTYHPAYLLRNTGAKKAAWDDLQLMLRDAGMM</sequence>
<dbReference type="PANTHER" id="PTHR33693:SF1">
    <property type="entry name" value="TYPE-4 URACIL-DNA GLYCOSYLASE"/>
    <property type="match status" value="1"/>
</dbReference>
<proteinExistence type="inferred from homology"/>
<evidence type="ECO:0000256" key="4">
    <source>
        <dbReference type="ARBA" id="ARBA00019403"/>
    </source>
</evidence>
<evidence type="ECO:0000256" key="3">
    <source>
        <dbReference type="ARBA" id="ARBA00012030"/>
    </source>
</evidence>
<feature type="region of interest" description="Disordered" evidence="12">
    <location>
        <begin position="82"/>
        <end position="147"/>
    </location>
</feature>
<dbReference type="OrthoDB" id="5290748at2"/>
<dbReference type="RefSeq" id="WP_145273051.1">
    <property type="nucleotide sequence ID" value="NZ_CP036272.1"/>
</dbReference>
<keyword evidence="7" id="KW-0227">DNA damage</keyword>
<keyword evidence="9" id="KW-0408">Iron</keyword>
<reference evidence="14 15" key="1">
    <citation type="submission" date="2019-02" db="EMBL/GenBank/DDBJ databases">
        <title>Deep-cultivation of Planctomycetes and their phenomic and genomic characterization uncovers novel biology.</title>
        <authorList>
            <person name="Wiegand S."/>
            <person name="Jogler M."/>
            <person name="Boedeker C."/>
            <person name="Pinto D."/>
            <person name="Vollmers J."/>
            <person name="Rivas-Marin E."/>
            <person name="Kohn T."/>
            <person name="Peeters S.H."/>
            <person name="Heuer A."/>
            <person name="Rast P."/>
            <person name="Oberbeckmann S."/>
            <person name="Bunk B."/>
            <person name="Jeske O."/>
            <person name="Meyerdierks A."/>
            <person name="Storesund J.E."/>
            <person name="Kallscheuer N."/>
            <person name="Luecker S."/>
            <person name="Lage O.M."/>
            <person name="Pohl T."/>
            <person name="Merkel B.J."/>
            <person name="Hornburger P."/>
            <person name="Mueller R.-W."/>
            <person name="Bruemmer F."/>
            <person name="Labrenz M."/>
            <person name="Spormann A.M."/>
            <person name="Op den Camp H."/>
            <person name="Overmann J."/>
            <person name="Amann R."/>
            <person name="Jetten M.S.M."/>
            <person name="Mascher T."/>
            <person name="Medema M.H."/>
            <person name="Devos D.P."/>
            <person name="Kaster A.-K."/>
            <person name="Ovreas L."/>
            <person name="Rohde M."/>
            <person name="Galperin M.Y."/>
            <person name="Jogler C."/>
        </authorList>
    </citation>
    <scope>NUCLEOTIDE SEQUENCE [LARGE SCALE GENOMIC DNA]</scope>
    <source>
        <strain evidence="14 15">SV_7m_r</strain>
    </source>
</reference>
<evidence type="ECO:0000256" key="9">
    <source>
        <dbReference type="ARBA" id="ARBA00023004"/>
    </source>
</evidence>
<evidence type="ECO:0000256" key="8">
    <source>
        <dbReference type="ARBA" id="ARBA00022801"/>
    </source>
</evidence>
<name>A0A517SW89_9BACT</name>
<evidence type="ECO:0000256" key="2">
    <source>
        <dbReference type="ARBA" id="ARBA00006521"/>
    </source>
</evidence>
<evidence type="ECO:0000256" key="1">
    <source>
        <dbReference type="ARBA" id="ARBA00001400"/>
    </source>
</evidence>
<evidence type="ECO:0000313" key="14">
    <source>
        <dbReference type="EMBL" id="QDT60399.1"/>
    </source>
</evidence>
<keyword evidence="11" id="KW-0234">DNA repair</keyword>
<dbReference type="SUPFAM" id="SSF52141">
    <property type="entry name" value="Uracil-DNA glycosylase-like"/>
    <property type="match status" value="1"/>
</dbReference>
<dbReference type="EMBL" id="CP036272">
    <property type="protein sequence ID" value="QDT60399.1"/>
    <property type="molecule type" value="Genomic_DNA"/>
</dbReference>
<dbReference type="GO" id="GO:0004844">
    <property type="term" value="F:uracil DNA N-glycosylase activity"/>
    <property type="evidence" value="ECO:0007669"/>
    <property type="project" value="UniProtKB-EC"/>
</dbReference>
<comment type="catalytic activity">
    <reaction evidence="1">
        <text>Hydrolyzes single-stranded DNA or mismatched double-stranded DNA and polynucleotides, releasing free uracil.</text>
        <dbReference type="EC" id="3.2.2.27"/>
    </reaction>
</comment>
<evidence type="ECO:0000256" key="11">
    <source>
        <dbReference type="ARBA" id="ARBA00023204"/>
    </source>
</evidence>
<comment type="similarity">
    <text evidence="2">Belongs to the uracil-DNA glycosylase (UDG) superfamily. Type 4 (UDGa) family.</text>
</comment>
<dbReference type="GO" id="GO:0006281">
    <property type="term" value="P:DNA repair"/>
    <property type="evidence" value="ECO:0007669"/>
    <property type="project" value="UniProtKB-KW"/>
</dbReference>
<dbReference type="Proteomes" id="UP000315003">
    <property type="component" value="Chromosome"/>
</dbReference>
<dbReference type="InterPro" id="IPR051536">
    <property type="entry name" value="UDG_Type-4/5"/>
</dbReference>
<dbReference type="GO" id="GO:0051539">
    <property type="term" value="F:4 iron, 4 sulfur cluster binding"/>
    <property type="evidence" value="ECO:0007669"/>
    <property type="project" value="UniProtKB-KW"/>
</dbReference>